<name>A0A4Q1BMG9_TREME</name>
<keyword evidence="2 4" id="KW-0863">Zinc-finger</keyword>
<feature type="region of interest" description="Disordered" evidence="5">
    <location>
        <begin position="320"/>
        <end position="488"/>
    </location>
</feature>
<dbReference type="VEuPathDB" id="FungiDB:TREMEDRAFT_63291"/>
<evidence type="ECO:0000256" key="3">
    <source>
        <dbReference type="ARBA" id="ARBA00022833"/>
    </source>
</evidence>
<dbReference type="InParanoid" id="A0A4Q1BMG9"/>
<feature type="region of interest" description="Disordered" evidence="5">
    <location>
        <begin position="64"/>
        <end position="262"/>
    </location>
</feature>
<protein>
    <recommendedName>
        <fullName evidence="6">RING-type domain-containing protein</fullName>
    </recommendedName>
</protein>
<feature type="compositionally biased region" description="Basic and acidic residues" evidence="5">
    <location>
        <begin position="375"/>
        <end position="412"/>
    </location>
</feature>
<feature type="compositionally biased region" description="Polar residues" evidence="5">
    <location>
        <begin position="214"/>
        <end position="227"/>
    </location>
</feature>
<dbReference type="Gene3D" id="3.30.40.10">
    <property type="entry name" value="Zinc/RING finger domain, C3HC4 (zinc finger)"/>
    <property type="match status" value="1"/>
</dbReference>
<sequence length="709" mass="79625">MTPSPYVYNTRQTSHYTPQPSVYPYYQQPSLPQSYQSNHIPQIRQIPTPLHQPNYPVIPVQAASDHKREKRERHLKQPDLEVGEGITLPRSDREVNSFDRRDSVVPLNQPSNHINNLPTYSEPPQIALLPSQVNPTTTNQSVPPPQPITQVSASQRDKKSSKPQAGKREKNTKVTFESPHRLPSTLSNLYPSQATRPSNQPTPELIVTPPGRSSGETGNRSSRSTPQQDPPHRHPSKGGRVANTASNMPRPHVHIDRSDRRHPAQYPEQYEPFHSAQDRHQQFYPHPVNPNPGYGIGEVPMMRPSQGQMSEGYQTAMYPPGYDVRGTYPRQSSGQIGQTINPQTYDRGSSYRQAQPNPDRRRQIAIQPSIQTQTGRRDEAPVPISKDRRDVPVPVGKDRMKKDEEAIKRQHEAVTPPLIRNTSPLPSSGLMTRGNTGNPSRRTRDRGTIEPKSAQKTVAAKSTIGSDKQGQNSKSDKMSGGDEGKEERRKAVDEIYDGFMDEASCVICMSVMVAPHQISPCGHVICGPCGISWFEARAAEGHDLSCPSCRKKVANENTFVPVRVLENIIEKWVEGRHANGGWEGYQDWKDRTEAWKLHKQFNPETLSRDMFRPRPQAVLSRFPGGEGMPWEELLRILPGTEMEPPRQMGRPREISIETEFFPRGMSMMEPFHPIHDREVVSGPSMGLGGLGEGLFPDIGRIIDGLRLAR</sequence>
<feature type="compositionally biased region" description="Polar residues" evidence="5">
    <location>
        <begin position="106"/>
        <end position="119"/>
    </location>
</feature>
<keyword evidence="1" id="KW-0479">Metal-binding</keyword>
<feature type="region of interest" description="Disordered" evidence="5">
    <location>
        <begin position="1"/>
        <end position="30"/>
    </location>
</feature>
<feature type="compositionally biased region" description="Basic and acidic residues" evidence="5">
    <location>
        <begin position="474"/>
        <end position="488"/>
    </location>
</feature>
<dbReference type="OrthoDB" id="6270329at2759"/>
<evidence type="ECO:0000256" key="4">
    <source>
        <dbReference type="PROSITE-ProRule" id="PRU00175"/>
    </source>
</evidence>
<dbReference type="Proteomes" id="UP000289152">
    <property type="component" value="Unassembled WGS sequence"/>
</dbReference>
<dbReference type="SUPFAM" id="SSF57850">
    <property type="entry name" value="RING/U-box"/>
    <property type="match status" value="1"/>
</dbReference>
<feature type="compositionally biased region" description="Polar residues" evidence="5">
    <location>
        <begin position="463"/>
        <end position="473"/>
    </location>
</feature>
<evidence type="ECO:0000256" key="5">
    <source>
        <dbReference type="SAM" id="MobiDB-lite"/>
    </source>
</evidence>
<reference evidence="7 8" key="1">
    <citation type="submission" date="2016-06" db="EMBL/GenBank/DDBJ databases">
        <title>Evolution of pathogenesis and genome organization in the Tremellales.</title>
        <authorList>
            <person name="Cuomo C."/>
            <person name="Litvintseva A."/>
            <person name="Heitman J."/>
            <person name="Chen Y."/>
            <person name="Sun S."/>
            <person name="Springer D."/>
            <person name="Dromer F."/>
            <person name="Young S."/>
            <person name="Zeng Q."/>
            <person name="Chapman S."/>
            <person name="Gujja S."/>
            <person name="Saif S."/>
            <person name="Birren B."/>
        </authorList>
    </citation>
    <scope>NUCLEOTIDE SEQUENCE [LARGE SCALE GENOMIC DNA]</scope>
    <source>
        <strain evidence="7 8">ATCC 28783</strain>
    </source>
</reference>
<organism evidence="7 8">
    <name type="scientific">Tremella mesenterica</name>
    <name type="common">Jelly fungus</name>
    <dbReference type="NCBI Taxonomy" id="5217"/>
    <lineage>
        <taxon>Eukaryota</taxon>
        <taxon>Fungi</taxon>
        <taxon>Dikarya</taxon>
        <taxon>Basidiomycota</taxon>
        <taxon>Agaricomycotina</taxon>
        <taxon>Tremellomycetes</taxon>
        <taxon>Tremellales</taxon>
        <taxon>Tremellaceae</taxon>
        <taxon>Tremella</taxon>
    </lineage>
</organism>
<dbReference type="InterPro" id="IPR001841">
    <property type="entry name" value="Znf_RING"/>
</dbReference>
<dbReference type="EMBL" id="SDIL01000037">
    <property type="protein sequence ID" value="RXK39029.1"/>
    <property type="molecule type" value="Genomic_DNA"/>
</dbReference>
<comment type="caution">
    <text evidence="7">The sequence shown here is derived from an EMBL/GenBank/DDBJ whole genome shotgun (WGS) entry which is preliminary data.</text>
</comment>
<dbReference type="Pfam" id="PF00097">
    <property type="entry name" value="zf-C3HC4"/>
    <property type="match status" value="1"/>
</dbReference>
<feature type="compositionally biased region" description="Polar residues" evidence="5">
    <location>
        <begin position="1"/>
        <end position="15"/>
    </location>
</feature>
<dbReference type="InterPro" id="IPR018957">
    <property type="entry name" value="Znf_C3HC4_RING-type"/>
</dbReference>
<evidence type="ECO:0000313" key="8">
    <source>
        <dbReference type="Proteomes" id="UP000289152"/>
    </source>
</evidence>
<feature type="compositionally biased region" description="Polar residues" evidence="5">
    <location>
        <begin position="184"/>
        <end position="202"/>
    </location>
</feature>
<evidence type="ECO:0000259" key="6">
    <source>
        <dbReference type="PROSITE" id="PS50089"/>
    </source>
</evidence>
<feature type="compositionally biased region" description="Basic and acidic residues" evidence="5">
    <location>
        <begin position="155"/>
        <end position="172"/>
    </location>
</feature>
<dbReference type="AlphaFoldDB" id="A0A4Q1BMG9"/>
<gene>
    <name evidence="7" type="ORF">M231_03653</name>
</gene>
<feature type="compositionally biased region" description="Low complexity" evidence="5">
    <location>
        <begin position="16"/>
        <end position="30"/>
    </location>
</feature>
<feature type="compositionally biased region" description="Polar residues" evidence="5">
    <location>
        <begin position="329"/>
        <end position="356"/>
    </location>
</feature>
<feature type="compositionally biased region" description="Polar residues" evidence="5">
    <location>
        <begin position="131"/>
        <end position="141"/>
    </location>
</feature>
<evidence type="ECO:0000256" key="2">
    <source>
        <dbReference type="ARBA" id="ARBA00022771"/>
    </source>
</evidence>
<proteinExistence type="predicted"/>
<feature type="compositionally biased region" description="Basic and acidic residues" evidence="5">
    <location>
        <begin position="253"/>
        <end position="262"/>
    </location>
</feature>
<feature type="compositionally biased region" description="Basic and acidic residues" evidence="5">
    <location>
        <begin position="90"/>
        <end position="103"/>
    </location>
</feature>
<feature type="domain" description="RING-type" evidence="6">
    <location>
        <begin position="505"/>
        <end position="550"/>
    </location>
</feature>
<dbReference type="GO" id="GO:0008270">
    <property type="term" value="F:zinc ion binding"/>
    <property type="evidence" value="ECO:0007669"/>
    <property type="project" value="UniProtKB-KW"/>
</dbReference>
<feature type="compositionally biased region" description="Polar residues" evidence="5">
    <location>
        <begin position="420"/>
        <end position="440"/>
    </location>
</feature>
<evidence type="ECO:0000256" key="1">
    <source>
        <dbReference type="ARBA" id="ARBA00022723"/>
    </source>
</evidence>
<dbReference type="PROSITE" id="PS50089">
    <property type="entry name" value="ZF_RING_2"/>
    <property type="match status" value="1"/>
</dbReference>
<keyword evidence="8" id="KW-1185">Reference proteome</keyword>
<keyword evidence="3" id="KW-0862">Zinc</keyword>
<evidence type="ECO:0000313" key="7">
    <source>
        <dbReference type="EMBL" id="RXK39029.1"/>
    </source>
</evidence>
<dbReference type="InterPro" id="IPR013083">
    <property type="entry name" value="Znf_RING/FYVE/PHD"/>
</dbReference>
<accession>A0A4Q1BMG9</accession>